<dbReference type="Gene3D" id="3.40.50.1820">
    <property type="entry name" value="alpha/beta hydrolase"/>
    <property type="match status" value="1"/>
</dbReference>
<gene>
    <name evidence="3" type="ORF">AS202_10460</name>
</gene>
<dbReference type="InterPro" id="IPR022742">
    <property type="entry name" value="Hydrolase_4"/>
</dbReference>
<protein>
    <recommendedName>
        <fullName evidence="2">Serine aminopeptidase S33 domain-containing protein</fullName>
    </recommendedName>
</protein>
<feature type="signal peptide" evidence="1">
    <location>
        <begin position="1"/>
        <end position="21"/>
    </location>
</feature>
<dbReference type="AlphaFoldDB" id="A0AAI8C5S4"/>
<feature type="chain" id="PRO_5042535504" description="Serine aminopeptidase S33 domain-containing protein" evidence="1">
    <location>
        <begin position="22"/>
        <end position="343"/>
    </location>
</feature>
<dbReference type="InterPro" id="IPR029058">
    <property type="entry name" value="AB_hydrolase_fold"/>
</dbReference>
<dbReference type="RefSeq" id="WP_058699341.1">
    <property type="nucleotide sequence ID" value="NZ_CP013690.1"/>
</dbReference>
<dbReference type="EMBL" id="CP013690">
    <property type="protein sequence ID" value="ALU26544.1"/>
    <property type="molecule type" value="Genomic_DNA"/>
</dbReference>
<sequence>MKHLILYSFLLITSMCLGQNAKTDLETYVPKKDNYSFTTIKFNVPAFHWKGKIDSVSFEGSLIIPKTGFDKVVIIKPGTGYNTRNTHSYLAEALLDHNVAVFRYDEREMGNSGGTGGGDMSYSPSMMGAELASAFQMLKKREELKDKKIGVIGHSMGGIAIMDAYAHSFDPDFLVMLSSPVVSGKEMFLYQLKQEENGFQDYFAYDTQEEKEKVYNELADYYISIKDDKNYWKMYKKKMKEIGYTDKKTKTRFRFLIGHAERDIVAKDNQDKYRAIAIPMFYMIGDQDILVDPISNVELLQSFHNKNIAIEVLEGENHFFADGESYEIHQVPKQKIVDWVLKQ</sequence>
<keyword evidence="1" id="KW-0732">Signal</keyword>
<dbReference type="PANTHER" id="PTHR43265:SF1">
    <property type="entry name" value="ESTERASE ESTD"/>
    <property type="match status" value="1"/>
</dbReference>
<accession>A0AAI8C5S4</accession>
<evidence type="ECO:0000313" key="4">
    <source>
        <dbReference type="Proteomes" id="UP000069030"/>
    </source>
</evidence>
<evidence type="ECO:0000256" key="1">
    <source>
        <dbReference type="SAM" id="SignalP"/>
    </source>
</evidence>
<organism evidence="3 4">
    <name type="scientific">Myroides odoratimimus</name>
    <dbReference type="NCBI Taxonomy" id="76832"/>
    <lineage>
        <taxon>Bacteria</taxon>
        <taxon>Pseudomonadati</taxon>
        <taxon>Bacteroidota</taxon>
        <taxon>Flavobacteriia</taxon>
        <taxon>Flavobacteriales</taxon>
        <taxon>Flavobacteriaceae</taxon>
        <taxon>Myroides</taxon>
    </lineage>
</organism>
<dbReference type="Proteomes" id="UP000069030">
    <property type="component" value="Chromosome"/>
</dbReference>
<dbReference type="KEGG" id="mod:AS202_10460"/>
<evidence type="ECO:0000259" key="2">
    <source>
        <dbReference type="Pfam" id="PF12146"/>
    </source>
</evidence>
<feature type="domain" description="Serine aminopeptidase S33" evidence="2">
    <location>
        <begin position="71"/>
        <end position="318"/>
    </location>
</feature>
<dbReference type="SUPFAM" id="SSF53474">
    <property type="entry name" value="alpha/beta-Hydrolases"/>
    <property type="match status" value="1"/>
</dbReference>
<name>A0AAI8C5S4_9FLAO</name>
<dbReference type="GO" id="GO:0052689">
    <property type="term" value="F:carboxylic ester hydrolase activity"/>
    <property type="evidence" value="ECO:0007669"/>
    <property type="project" value="TreeGrafter"/>
</dbReference>
<evidence type="ECO:0000313" key="3">
    <source>
        <dbReference type="EMBL" id="ALU26544.1"/>
    </source>
</evidence>
<reference evidence="3 4" key="1">
    <citation type="journal article" date="2016" name="J. Zhejiang Univ. Sci. B">
        <title>Antibiotic resistance mechanisms of Myroides sp.</title>
        <authorList>
            <person name="Hu S."/>
            <person name="Yuan S."/>
            <person name="Qu H."/>
            <person name="Jiang T."/>
            <person name="Zhou Y."/>
            <person name="Wang M."/>
            <person name="Ming D."/>
        </authorList>
    </citation>
    <scope>NUCLEOTIDE SEQUENCE [LARGE SCALE GENOMIC DNA]</scope>
    <source>
        <strain evidence="3 4">PR63039</strain>
    </source>
</reference>
<dbReference type="InterPro" id="IPR053145">
    <property type="entry name" value="AB_hydrolase_Est10"/>
</dbReference>
<proteinExistence type="predicted"/>
<dbReference type="PANTHER" id="PTHR43265">
    <property type="entry name" value="ESTERASE ESTD"/>
    <property type="match status" value="1"/>
</dbReference>
<dbReference type="Pfam" id="PF12146">
    <property type="entry name" value="Hydrolase_4"/>
    <property type="match status" value="1"/>
</dbReference>